<dbReference type="InterPro" id="IPR029068">
    <property type="entry name" value="Glyas_Bleomycin-R_OHBP_Dase"/>
</dbReference>
<dbReference type="SUPFAM" id="SSF54593">
    <property type="entry name" value="Glyoxalase/Bleomycin resistance protein/Dihydroxybiphenyl dioxygenase"/>
    <property type="match status" value="1"/>
</dbReference>
<protein>
    <submittedName>
        <fullName evidence="1">Uncharacterized protein</fullName>
    </submittedName>
</protein>
<dbReference type="AlphaFoldDB" id="A0A288Q8X2"/>
<dbReference type="GeneID" id="94546205"/>
<sequence length="109" mass="12233">MRVSQLSPLSIPAQDIPRAVRFYREVFDLPSVFGKHESAHLSLHGEGITFIENAAPTNVQVIVKDTPADIQNHFINYFVPETRPAEVIDQATHFFIADFEGNTIEVIAK</sequence>
<accession>A0A288Q8X2</accession>
<dbReference type="Gene3D" id="3.10.180.10">
    <property type="entry name" value="2,3-Dihydroxybiphenyl 1,2-Dioxygenase, domain 1"/>
    <property type="match status" value="1"/>
</dbReference>
<dbReference type="Proteomes" id="UP000254912">
    <property type="component" value="Unassembled WGS sequence"/>
</dbReference>
<comment type="caution">
    <text evidence="1">The sequence shown here is derived from an EMBL/GenBank/DDBJ whole genome shotgun (WGS) entry which is preliminary data.</text>
</comment>
<proteinExistence type="predicted"/>
<evidence type="ECO:0000313" key="1">
    <source>
        <dbReference type="EMBL" id="RDL12207.1"/>
    </source>
</evidence>
<dbReference type="EMBL" id="QRAS01000001">
    <property type="protein sequence ID" value="RDL12207.1"/>
    <property type="molecule type" value="Genomic_DNA"/>
</dbReference>
<keyword evidence="2" id="KW-1185">Reference proteome</keyword>
<organism evidence="1 2">
    <name type="scientific">Weissella soli</name>
    <dbReference type="NCBI Taxonomy" id="155866"/>
    <lineage>
        <taxon>Bacteria</taxon>
        <taxon>Bacillati</taxon>
        <taxon>Bacillota</taxon>
        <taxon>Bacilli</taxon>
        <taxon>Lactobacillales</taxon>
        <taxon>Lactobacillaceae</taxon>
        <taxon>Weissella</taxon>
    </lineage>
</organism>
<dbReference type="KEGG" id="wso:WSWS_01013"/>
<name>A0A288Q8X2_9LACO</name>
<evidence type="ECO:0000313" key="2">
    <source>
        <dbReference type="Proteomes" id="UP000254912"/>
    </source>
</evidence>
<reference evidence="1 2" key="1">
    <citation type="submission" date="2018-07" db="EMBL/GenBank/DDBJ databases">
        <title>Genomic Encyclopedia of Type Strains, Phase III (KMG-III): the genomes of soil and plant-associated and newly described type strains.</title>
        <authorList>
            <person name="Whitman W."/>
        </authorList>
    </citation>
    <scope>NUCLEOTIDE SEQUENCE [LARGE SCALE GENOMIC DNA]</scope>
    <source>
        <strain evidence="1 2">CECT 7031</strain>
    </source>
</reference>
<dbReference type="RefSeq" id="WP_070230257.1">
    <property type="nucleotide sequence ID" value="NZ_BJYO01000002.1"/>
</dbReference>
<gene>
    <name evidence="1" type="ORF">DFP99_0642</name>
</gene>